<protein>
    <recommendedName>
        <fullName evidence="3">DUF1849 domain-containing protein</fullName>
    </recommendedName>
</protein>
<proteinExistence type="predicted"/>
<dbReference type="EMBL" id="JFKB01000006">
    <property type="protein sequence ID" value="OSQ48031.1"/>
    <property type="molecule type" value="Genomic_DNA"/>
</dbReference>
<dbReference type="Proteomes" id="UP000193396">
    <property type="component" value="Unassembled WGS sequence"/>
</dbReference>
<dbReference type="PROSITE" id="PS51257">
    <property type="entry name" value="PROKAR_LIPOPROTEIN"/>
    <property type="match status" value="1"/>
</dbReference>
<accession>A0A1Y2LDC1</accession>
<keyword evidence="2" id="KW-1185">Reference proteome</keyword>
<comment type="caution">
    <text evidence="1">The sequence shown here is derived from an EMBL/GenBank/DDBJ whole genome shotgun (WGS) entry which is preliminary data.</text>
</comment>
<dbReference type="AlphaFoldDB" id="A0A1Y2LDC1"/>
<gene>
    <name evidence="1" type="ORF">TALK_10565</name>
</gene>
<name>A0A1Y2LDC1_9PROT</name>
<evidence type="ECO:0000313" key="2">
    <source>
        <dbReference type="Proteomes" id="UP000193396"/>
    </source>
</evidence>
<evidence type="ECO:0000313" key="1">
    <source>
        <dbReference type="EMBL" id="OSQ48031.1"/>
    </source>
</evidence>
<sequence length="300" mass="32626">MRDHRVRSENRQRSIYGALIFCVVLSGCTAQAGQVRPLASSDPAGLNPAYTHKVAETTEELVPHLAEYRFSMTSSEVGSSVVGVRGALGYRFEKVCDGWITEMQHLMVLQGAEGGAINSAYSMTQWESFDGSQYRFRMRDYLDGVQVDEVVGDAVRKADKVLVTYEVPVEVTEELPADTMFPTQHTVTLLKRAMDGDKFANDLVFDGSGDTPTNRVAAVISAAKKSINTANDTDGIAKSPFHSLNLAYYPLGAAENGPSTEIAVDFGDNGVAHELRMNYGSFSVRGVLQKVTRIPAPECG</sequence>
<organism evidence="1 2">
    <name type="scientific">Thalassospira alkalitolerans</name>
    <dbReference type="NCBI Taxonomy" id="1293890"/>
    <lineage>
        <taxon>Bacteria</taxon>
        <taxon>Pseudomonadati</taxon>
        <taxon>Pseudomonadota</taxon>
        <taxon>Alphaproteobacteria</taxon>
        <taxon>Rhodospirillales</taxon>
        <taxon>Thalassospiraceae</taxon>
        <taxon>Thalassospira</taxon>
    </lineage>
</organism>
<dbReference type="InterPro" id="IPR015000">
    <property type="entry name" value="EipB-like"/>
</dbReference>
<dbReference type="Pfam" id="PF08904">
    <property type="entry name" value="EipB_like"/>
    <property type="match status" value="1"/>
</dbReference>
<reference evidence="1 2" key="1">
    <citation type="submission" date="2014-03" db="EMBL/GenBank/DDBJ databases">
        <title>The draft genome sequence of Thalassospira alkalitolerans JCM 18968.</title>
        <authorList>
            <person name="Lai Q."/>
            <person name="Shao Z."/>
        </authorList>
    </citation>
    <scope>NUCLEOTIDE SEQUENCE [LARGE SCALE GENOMIC DNA]</scope>
    <source>
        <strain evidence="1 2">JCM 18968</strain>
    </source>
</reference>
<dbReference type="STRING" id="1293890.TALK_10565"/>
<evidence type="ECO:0008006" key="3">
    <source>
        <dbReference type="Google" id="ProtNLM"/>
    </source>
</evidence>